<sequence length="567" mass="59591">MTDHAQCTETGPEREADDMGRTAHRPRRRRDRPSAGPGPACETGGMTQTQNWALTRTWARRLFGVQRPGLGLVLAIVLPAVLEAAVTATGFRDFPVVMLLHLAVAVLVAALGGLWPAVLASVVATLLLNLFSTQPIGSFHMVDPKAAVTVVIFLVVACSMALAVGLAGRRAIQAEQARDEASLLNGLALRILGSDDSLESFLHRLSETLDGRPVSLLSMEDDGAWPQGAQVERLLASTSPEAPVRSAAAEAAVAVGDQYRLLVGGAELDARQQHLLGAFVALVVAVRERQELVVSQRENAKLSEGNVMRTAILQAVSHDLRTPIAAIKLNVATLRQPGIEFSAEERAELLASVEDYTDRLSSLVANLLDMSRLTGDSAAPLLQPVRWNQVMGSALQGVPAGLVTVDVDGRPPVEADPGMLERVVANIVENAVRHGRGSRIILTAREGVVLCGRPAAELRLADHGPGMDLERQEELFRPFQSLHDSSQGGVRGVGLGLAVARGFTQAMGGRLHAEETPGGGVTMVLTLPLSAGPGEAGRGQAGPGQAGPGHVGPGPADTNASTTEGRP</sequence>
<protein>
    <recommendedName>
        <fullName evidence="4">histidine kinase</fullName>
        <ecNumber evidence="4">2.7.13.3</ecNumber>
    </recommendedName>
</protein>
<keyword evidence="12" id="KW-0902">Two-component regulatory system</keyword>
<evidence type="ECO:0000256" key="5">
    <source>
        <dbReference type="ARBA" id="ARBA00022553"/>
    </source>
</evidence>
<feature type="domain" description="Histidine kinase" evidence="16">
    <location>
        <begin position="315"/>
        <end position="531"/>
    </location>
</feature>
<evidence type="ECO:0000256" key="4">
    <source>
        <dbReference type="ARBA" id="ARBA00012438"/>
    </source>
</evidence>
<dbReference type="SMART" id="SM00388">
    <property type="entry name" value="HisKA"/>
    <property type="match status" value="1"/>
</dbReference>
<gene>
    <name evidence="17" type="ORF">SAMN04489745_1131</name>
</gene>
<keyword evidence="18" id="KW-1185">Reference proteome</keyword>
<dbReference type="PROSITE" id="PS50109">
    <property type="entry name" value="HIS_KIN"/>
    <property type="match status" value="1"/>
</dbReference>
<dbReference type="GO" id="GO:0005524">
    <property type="term" value="F:ATP binding"/>
    <property type="evidence" value="ECO:0007669"/>
    <property type="project" value="UniProtKB-KW"/>
</dbReference>
<evidence type="ECO:0000256" key="15">
    <source>
        <dbReference type="SAM" id="Phobius"/>
    </source>
</evidence>
<dbReference type="InterPro" id="IPR052023">
    <property type="entry name" value="Histidine_kinase_KdpD"/>
</dbReference>
<proteinExistence type="predicted"/>
<dbReference type="SUPFAM" id="SSF47384">
    <property type="entry name" value="Homodimeric domain of signal transducing histidine kinase"/>
    <property type="match status" value="1"/>
</dbReference>
<organism evidence="17 18">
    <name type="scientific">Arthrobacter woluwensis</name>
    <dbReference type="NCBI Taxonomy" id="156980"/>
    <lineage>
        <taxon>Bacteria</taxon>
        <taxon>Bacillati</taxon>
        <taxon>Actinomycetota</taxon>
        <taxon>Actinomycetes</taxon>
        <taxon>Micrococcales</taxon>
        <taxon>Micrococcaceae</taxon>
        <taxon>Arthrobacter</taxon>
    </lineage>
</organism>
<evidence type="ECO:0000256" key="2">
    <source>
        <dbReference type="ARBA" id="ARBA00004141"/>
    </source>
</evidence>
<feature type="compositionally biased region" description="Basic residues" evidence="14">
    <location>
        <begin position="22"/>
        <end position="31"/>
    </location>
</feature>
<dbReference type="SMART" id="SM00387">
    <property type="entry name" value="HATPase_c"/>
    <property type="match status" value="1"/>
</dbReference>
<dbReference type="SUPFAM" id="SSF55874">
    <property type="entry name" value="ATPase domain of HSP90 chaperone/DNA topoisomerase II/histidine kinase"/>
    <property type="match status" value="1"/>
</dbReference>
<dbReference type="EMBL" id="FNSN01000003">
    <property type="protein sequence ID" value="SEB74429.1"/>
    <property type="molecule type" value="Genomic_DNA"/>
</dbReference>
<dbReference type="GO" id="GO:0005886">
    <property type="term" value="C:plasma membrane"/>
    <property type="evidence" value="ECO:0007669"/>
    <property type="project" value="UniProtKB-SubCell"/>
</dbReference>
<keyword evidence="8" id="KW-0547">Nucleotide-binding</keyword>
<evidence type="ECO:0000313" key="18">
    <source>
        <dbReference type="Proteomes" id="UP000182652"/>
    </source>
</evidence>
<keyword evidence="5" id="KW-0597">Phosphoprotein</keyword>
<dbReference type="PANTHER" id="PTHR45569:SF1">
    <property type="entry name" value="SENSOR PROTEIN KDPD"/>
    <property type="match status" value="1"/>
</dbReference>
<feature type="compositionally biased region" description="Basic and acidic residues" evidence="14">
    <location>
        <begin position="11"/>
        <end position="21"/>
    </location>
</feature>
<keyword evidence="10" id="KW-0067">ATP-binding</keyword>
<evidence type="ECO:0000256" key="14">
    <source>
        <dbReference type="SAM" id="MobiDB-lite"/>
    </source>
</evidence>
<evidence type="ECO:0000256" key="1">
    <source>
        <dbReference type="ARBA" id="ARBA00000085"/>
    </source>
</evidence>
<dbReference type="Pfam" id="PF02518">
    <property type="entry name" value="HATPase_c"/>
    <property type="match status" value="1"/>
</dbReference>
<keyword evidence="9 17" id="KW-0418">Kinase</keyword>
<dbReference type="Gene3D" id="1.10.287.130">
    <property type="match status" value="1"/>
</dbReference>
<dbReference type="InterPro" id="IPR003594">
    <property type="entry name" value="HATPase_dom"/>
</dbReference>
<dbReference type="InterPro" id="IPR025201">
    <property type="entry name" value="KdpD_TM"/>
</dbReference>
<dbReference type="InterPro" id="IPR003661">
    <property type="entry name" value="HisK_dim/P_dom"/>
</dbReference>
<comment type="catalytic activity">
    <reaction evidence="1">
        <text>ATP + protein L-histidine = ADP + protein N-phospho-L-histidine.</text>
        <dbReference type="EC" id="2.7.13.3"/>
    </reaction>
</comment>
<dbReference type="AlphaFoldDB" id="A0A1H4LUH7"/>
<name>A0A1H4LUH7_9MICC</name>
<dbReference type="InterPro" id="IPR004358">
    <property type="entry name" value="Sig_transdc_His_kin-like_C"/>
</dbReference>
<dbReference type="CDD" id="cd00082">
    <property type="entry name" value="HisKA"/>
    <property type="match status" value="1"/>
</dbReference>
<feature type="region of interest" description="Disordered" evidence="14">
    <location>
        <begin position="511"/>
        <end position="567"/>
    </location>
</feature>
<feature type="transmembrane region" description="Helical" evidence="15">
    <location>
        <begin position="146"/>
        <end position="168"/>
    </location>
</feature>
<evidence type="ECO:0000256" key="13">
    <source>
        <dbReference type="ARBA" id="ARBA00023136"/>
    </source>
</evidence>
<dbReference type="PRINTS" id="PR00344">
    <property type="entry name" value="BCTRLSENSOR"/>
</dbReference>
<dbReference type="Pfam" id="PF00512">
    <property type="entry name" value="HisKA"/>
    <property type="match status" value="1"/>
</dbReference>
<evidence type="ECO:0000256" key="12">
    <source>
        <dbReference type="ARBA" id="ARBA00023012"/>
    </source>
</evidence>
<evidence type="ECO:0000256" key="7">
    <source>
        <dbReference type="ARBA" id="ARBA00022692"/>
    </source>
</evidence>
<dbReference type="STRING" id="156980.SAMN04489745_1131"/>
<dbReference type="InterPro" id="IPR038318">
    <property type="entry name" value="KdpD_sf"/>
</dbReference>
<comment type="subcellular location">
    <subcellularLocation>
        <location evidence="3">Cell membrane</location>
    </subcellularLocation>
    <subcellularLocation>
        <location evidence="2">Membrane</location>
        <topology evidence="2">Multi-pass membrane protein</topology>
    </subcellularLocation>
</comment>
<evidence type="ECO:0000256" key="8">
    <source>
        <dbReference type="ARBA" id="ARBA00022741"/>
    </source>
</evidence>
<dbReference type="EC" id="2.7.13.3" evidence="4"/>
<dbReference type="Proteomes" id="UP000182652">
    <property type="component" value="Unassembled WGS sequence"/>
</dbReference>
<dbReference type="Pfam" id="PF13493">
    <property type="entry name" value="DUF4118"/>
    <property type="match status" value="1"/>
</dbReference>
<feature type="transmembrane region" description="Helical" evidence="15">
    <location>
        <begin position="70"/>
        <end position="91"/>
    </location>
</feature>
<evidence type="ECO:0000256" key="11">
    <source>
        <dbReference type="ARBA" id="ARBA00022989"/>
    </source>
</evidence>
<dbReference type="Gene3D" id="3.30.565.10">
    <property type="entry name" value="Histidine kinase-like ATPase, C-terminal domain"/>
    <property type="match status" value="1"/>
</dbReference>
<dbReference type="GO" id="GO:0000155">
    <property type="term" value="F:phosphorelay sensor kinase activity"/>
    <property type="evidence" value="ECO:0007669"/>
    <property type="project" value="InterPro"/>
</dbReference>
<keyword evidence="13 15" id="KW-0472">Membrane</keyword>
<dbReference type="InterPro" id="IPR036890">
    <property type="entry name" value="HATPase_C_sf"/>
</dbReference>
<dbReference type="Gene3D" id="1.20.120.620">
    <property type="entry name" value="Backbone structure of the membrane domain of e. Coli histidine kinase receptor kdpd"/>
    <property type="match status" value="1"/>
</dbReference>
<keyword evidence="7 15" id="KW-0812">Transmembrane</keyword>
<accession>A0A1H4LUH7</accession>
<dbReference type="PANTHER" id="PTHR45569">
    <property type="entry name" value="SENSOR PROTEIN KDPD"/>
    <property type="match status" value="1"/>
</dbReference>
<evidence type="ECO:0000256" key="6">
    <source>
        <dbReference type="ARBA" id="ARBA00022679"/>
    </source>
</evidence>
<evidence type="ECO:0000256" key="3">
    <source>
        <dbReference type="ARBA" id="ARBA00004236"/>
    </source>
</evidence>
<evidence type="ECO:0000256" key="9">
    <source>
        <dbReference type="ARBA" id="ARBA00022777"/>
    </source>
</evidence>
<dbReference type="InterPro" id="IPR005467">
    <property type="entry name" value="His_kinase_dom"/>
</dbReference>
<reference evidence="17 18" key="1">
    <citation type="submission" date="2016-10" db="EMBL/GenBank/DDBJ databases">
        <authorList>
            <person name="de Groot N.N."/>
        </authorList>
    </citation>
    <scope>NUCLEOTIDE SEQUENCE [LARGE SCALE GENOMIC DNA]</scope>
    <source>
        <strain evidence="17 18">DSM 10495</strain>
    </source>
</reference>
<evidence type="ECO:0000313" key="17">
    <source>
        <dbReference type="EMBL" id="SEB74429.1"/>
    </source>
</evidence>
<keyword evidence="6" id="KW-0808">Transferase</keyword>
<keyword evidence="11 15" id="KW-1133">Transmembrane helix</keyword>
<feature type="compositionally biased region" description="Polar residues" evidence="14">
    <location>
        <begin position="558"/>
        <end position="567"/>
    </location>
</feature>
<dbReference type="InterPro" id="IPR036097">
    <property type="entry name" value="HisK_dim/P_sf"/>
</dbReference>
<evidence type="ECO:0000256" key="10">
    <source>
        <dbReference type="ARBA" id="ARBA00022840"/>
    </source>
</evidence>
<evidence type="ECO:0000259" key="16">
    <source>
        <dbReference type="PROSITE" id="PS50109"/>
    </source>
</evidence>
<feature type="compositionally biased region" description="Gly residues" evidence="14">
    <location>
        <begin position="534"/>
        <end position="552"/>
    </location>
</feature>
<feature type="region of interest" description="Disordered" evidence="14">
    <location>
        <begin position="1"/>
        <end position="47"/>
    </location>
</feature>
<feature type="transmembrane region" description="Helical" evidence="15">
    <location>
        <begin position="98"/>
        <end position="126"/>
    </location>
</feature>